<keyword evidence="6" id="KW-1185">Reference proteome</keyword>
<dbReference type="GO" id="GO:0009307">
    <property type="term" value="P:DNA restriction-modification system"/>
    <property type="evidence" value="ECO:0007669"/>
    <property type="project" value="UniProtKB-KW"/>
</dbReference>
<dbReference type="RefSeq" id="WP_103895626.1">
    <property type="nucleotide sequence ID" value="NZ_FNUK01000005.1"/>
</dbReference>
<accession>A0A1H5TEW4</accession>
<dbReference type="GO" id="GO:0003677">
    <property type="term" value="F:DNA binding"/>
    <property type="evidence" value="ECO:0007669"/>
    <property type="project" value="UniProtKB-KW"/>
</dbReference>
<evidence type="ECO:0000256" key="1">
    <source>
        <dbReference type="ARBA" id="ARBA00010923"/>
    </source>
</evidence>
<dbReference type="InterPro" id="IPR000055">
    <property type="entry name" value="Restrct_endonuc_typeI_TRD"/>
</dbReference>
<comment type="similarity">
    <text evidence="1">Belongs to the type-I restriction system S methylase family.</text>
</comment>
<evidence type="ECO:0000259" key="4">
    <source>
        <dbReference type="Pfam" id="PF01420"/>
    </source>
</evidence>
<organism evidence="5 6">
    <name type="scientific">Caloramator fervidus</name>
    <dbReference type="NCBI Taxonomy" id="29344"/>
    <lineage>
        <taxon>Bacteria</taxon>
        <taxon>Bacillati</taxon>
        <taxon>Bacillota</taxon>
        <taxon>Clostridia</taxon>
        <taxon>Eubacteriales</taxon>
        <taxon>Clostridiaceae</taxon>
        <taxon>Caloramator</taxon>
    </lineage>
</organism>
<dbReference type="EMBL" id="FNUK01000005">
    <property type="protein sequence ID" value="SEF61375.1"/>
    <property type="molecule type" value="Genomic_DNA"/>
</dbReference>
<proteinExistence type="inferred from homology"/>
<gene>
    <name evidence="5" type="ORF">SAMN05660865_00624</name>
</gene>
<reference evidence="6" key="1">
    <citation type="submission" date="2016-10" db="EMBL/GenBank/DDBJ databases">
        <authorList>
            <person name="Varghese N."/>
            <person name="Submissions S."/>
        </authorList>
    </citation>
    <scope>NUCLEOTIDE SEQUENCE [LARGE SCALE GENOMIC DNA]</scope>
    <source>
        <strain evidence="6">DSM 5463</strain>
    </source>
</reference>
<dbReference type="Proteomes" id="UP000242850">
    <property type="component" value="Unassembled WGS sequence"/>
</dbReference>
<dbReference type="AlphaFoldDB" id="A0A1H5TEW4"/>
<dbReference type="PANTHER" id="PTHR30408">
    <property type="entry name" value="TYPE-1 RESTRICTION ENZYME ECOKI SPECIFICITY PROTEIN"/>
    <property type="match status" value="1"/>
</dbReference>
<dbReference type="CDD" id="cd17498">
    <property type="entry name" value="RMtype1_S_Aco12261I-TRD1-CR1_like"/>
    <property type="match status" value="1"/>
</dbReference>
<keyword evidence="3" id="KW-0238">DNA-binding</keyword>
<dbReference type="OrthoDB" id="9811611at2"/>
<dbReference type="InterPro" id="IPR044946">
    <property type="entry name" value="Restrct_endonuc_typeI_TRD_sf"/>
</dbReference>
<evidence type="ECO:0000256" key="2">
    <source>
        <dbReference type="ARBA" id="ARBA00022747"/>
    </source>
</evidence>
<evidence type="ECO:0000313" key="6">
    <source>
        <dbReference type="Proteomes" id="UP000242850"/>
    </source>
</evidence>
<dbReference type="Gene3D" id="3.90.220.20">
    <property type="entry name" value="DNA methylase specificity domains"/>
    <property type="match status" value="2"/>
</dbReference>
<feature type="domain" description="Type I restriction modification DNA specificity" evidence="4">
    <location>
        <begin position="3"/>
        <end position="171"/>
    </location>
</feature>
<feature type="domain" description="Type I restriction modification DNA specificity" evidence="4">
    <location>
        <begin position="210"/>
        <end position="384"/>
    </location>
</feature>
<evidence type="ECO:0000256" key="3">
    <source>
        <dbReference type="ARBA" id="ARBA00023125"/>
    </source>
</evidence>
<protein>
    <submittedName>
        <fullName evidence="5">Type I restriction enzyme, S subunit</fullName>
    </submittedName>
</protein>
<sequence length="404" mass="45913">MGSEWINAKLGNICNINMGQSPKSETYNENGEGLPFYQGRTDFGDRKPKVTKYCSRPIKIAEKGEVLLSVRAPVGDVNIANSKCCIGRGIAALSLIKGDNRFLYYLLKVNKTRWDNYSSGTVFPAISKDDIKNFEVYIPSDLIEQQKIASILSAFDDKIEINNEMNKTLEEIAQAIFKHWFIDFEFPNENGEPYKSSGGEFVDSELGPIPKGWEVKKLGEIGQFKNGINYGREESGDSEYKIVNVRDLVTTDYIIPSRLDTINIDKRKANQYLLKEGDLLIVRSANPGEIGINMNGDSNLIYSSFIIRFRLYDKLQLFYLYFSLKNIKQKLEIYSNGTTLKNINQQILKEVKVMIPTKNILQKFNVIISPIIEKIIASNEQNEKLAKIRDTLLPKLISGEIRVM</sequence>
<keyword evidence="2" id="KW-0680">Restriction system</keyword>
<name>A0A1H5TEW4_9CLOT</name>
<dbReference type="SUPFAM" id="SSF116734">
    <property type="entry name" value="DNA methylase specificity domain"/>
    <property type="match status" value="2"/>
</dbReference>
<dbReference type="InterPro" id="IPR052021">
    <property type="entry name" value="Type-I_RS_S_subunit"/>
</dbReference>
<dbReference type="PANTHER" id="PTHR30408:SF13">
    <property type="entry name" value="TYPE I RESTRICTION ENZYME HINDI SPECIFICITY SUBUNIT"/>
    <property type="match status" value="1"/>
</dbReference>
<dbReference type="Pfam" id="PF01420">
    <property type="entry name" value="Methylase_S"/>
    <property type="match status" value="2"/>
</dbReference>
<evidence type="ECO:0000313" key="5">
    <source>
        <dbReference type="EMBL" id="SEF61375.1"/>
    </source>
</evidence>